<feature type="repeat" description="PPR" evidence="3">
    <location>
        <begin position="298"/>
        <end position="332"/>
    </location>
</feature>
<gene>
    <name evidence="4" type="ORF">SAY87_010825</name>
</gene>
<dbReference type="GO" id="GO:0005739">
    <property type="term" value="C:mitochondrion"/>
    <property type="evidence" value="ECO:0007669"/>
    <property type="project" value="TreeGrafter"/>
</dbReference>
<evidence type="ECO:0008006" key="6">
    <source>
        <dbReference type="Google" id="ProtNLM"/>
    </source>
</evidence>
<dbReference type="InterPro" id="IPR002885">
    <property type="entry name" value="PPR_rpt"/>
</dbReference>
<dbReference type="GO" id="GO:0006396">
    <property type="term" value="P:RNA processing"/>
    <property type="evidence" value="ECO:0007669"/>
    <property type="project" value="TreeGrafter"/>
</dbReference>
<comment type="caution">
    <text evidence="4">The sequence shown here is derived from an EMBL/GenBank/DDBJ whole genome shotgun (WGS) entry which is preliminary data.</text>
</comment>
<protein>
    <recommendedName>
        <fullName evidence="6">Pentatricopeptide repeat-containing protein</fullName>
    </recommendedName>
</protein>
<dbReference type="Pfam" id="PF13041">
    <property type="entry name" value="PPR_2"/>
    <property type="match status" value="2"/>
</dbReference>
<keyword evidence="5" id="KW-1185">Reference proteome</keyword>
<organism evidence="4 5">
    <name type="scientific">Trapa incisa</name>
    <dbReference type="NCBI Taxonomy" id="236973"/>
    <lineage>
        <taxon>Eukaryota</taxon>
        <taxon>Viridiplantae</taxon>
        <taxon>Streptophyta</taxon>
        <taxon>Embryophyta</taxon>
        <taxon>Tracheophyta</taxon>
        <taxon>Spermatophyta</taxon>
        <taxon>Magnoliopsida</taxon>
        <taxon>eudicotyledons</taxon>
        <taxon>Gunneridae</taxon>
        <taxon>Pentapetalae</taxon>
        <taxon>rosids</taxon>
        <taxon>malvids</taxon>
        <taxon>Myrtales</taxon>
        <taxon>Lythraceae</taxon>
        <taxon>Trapa</taxon>
    </lineage>
</organism>
<dbReference type="GO" id="GO:0007005">
    <property type="term" value="P:mitochondrion organization"/>
    <property type="evidence" value="ECO:0007669"/>
    <property type="project" value="TreeGrafter"/>
</dbReference>
<evidence type="ECO:0000256" key="1">
    <source>
        <dbReference type="ARBA" id="ARBA00007626"/>
    </source>
</evidence>
<proteinExistence type="inferred from homology"/>
<accession>A0AAN7GQ21</accession>
<dbReference type="InterPro" id="IPR011990">
    <property type="entry name" value="TPR-like_helical_dom_sf"/>
</dbReference>
<keyword evidence="2" id="KW-0677">Repeat</keyword>
<evidence type="ECO:0000256" key="2">
    <source>
        <dbReference type="ARBA" id="ARBA00022737"/>
    </source>
</evidence>
<sequence>MVRWLPTPERAAKFIKKLRKCPTLSTKKVQSQESFDQLQQQHRAMNSLIKFATETQAVEEEDDPGSPKLLSALIHSFAAHNCDPTPKAYDFILKTLSSSSRFLHIPAVLCHLEAVERFETPEFILVDLMKSLCKGGRFQEAINLFCSIPKFRCVPSVLSLNALLSSLCGTREGLEFVPDVLLKCGQMGIRIGDSSLRILIKALSTEGSVHRAINLLKYLISIEMTLDAGLSSVILSALCGKEDYSIDILGFLEEMEKLGFCPGLGDYTNVIKYLVKISKGNDALDVLNRMKTDGFKPTIACYTWVLHGLIEAKEYARAENVFDELLVFGLVPNIYIYNLHISGLCKQNRIEEAISMIGFMEELCCTPNETSYEIVFLALHQAGQLGRASELWKDMQSRGVNLNLNTHLTIPEGFVGEGSMKEAF</sequence>
<evidence type="ECO:0000313" key="5">
    <source>
        <dbReference type="Proteomes" id="UP001345219"/>
    </source>
</evidence>
<evidence type="ECO:0000256" key="3">
    <source>
        <dbReference type="PROSITE-ProRule" id="PRU00708"/>
    </source>
</evidence>
<dbReference type="InterPro" id="IPR051114">
    <property type="entry name" value="Mito_RNA_Proc_CCM1"/>
</dbReference>
<dbReference type="AlphaFoldDB" id="A0AAN7GQ21"/>
<dbReference type="Pfam" id="PF01535">
    <property type="entry name" value="PPR"/>
    <property type="match status" value="1"/>
</dbReference>
<reference evidence="4 5" key="1">
    <citation type="journal article" date="2023" name="Hortic Res">
        <title>Pangenome of water caltrop reveals structural variations and asymmetric subgenome divergence after allopolyploidization.</title>
        <authorList>
            <person name="Zhang X."/>
            <person name="Chen Y."/>
            <person name="Wang L."/>
            <person name="Yuan Y."/>
            <person name="Fang M."/>
            <person name="Shi L."/>
            <person name="Lu R."/>
            <person name="Comes H.P."/>
            <person name="Ma Y."/>
            <person name="Chen Y."/>
            <person name="Huang G."/>
            <person name="Zhou Y."/>
            <person name="Zheng Z."/>
            <person name="Qiu Y."/>
        </authorList>
    </citation>
    <scope>NUCLEOTIDE SEQUENCE [LARGE SCALE GENOMIC DNA]</scope>
    <source>
        <tissue evidence="4">Roots</tissue>
    </source>
</reference>
<dbReference type="Gene3D" id="1.25.40.10">
    <property type="entry name" value="Tetratricopeptide repeat domain"/>
    <property type="match status" value="3"/>
</dbReference>
<dbReference type="EMBL" id="JAXIOK010000022">
    <property type="protein sequence ID" value="KAK4744513.1"/>
    <property type="molecule type" value="Genomic_DNA"/>
</dbReference>
<feature type="repeat" description="PPR" evidence="3">
    <location>
        <begin position="121"/>
        <end position="155"/>
    </location>
</feature>
<name>A0AAN7GQ21_9MYRT</name>
<feature type="repeat" description="PPR" evidence="3">
    <location>
        <begin position="368"/>
        <end position="402"/>
    </location>
</feature>
<evidence type="ECO:0000313" key="4">
    <source>
        <dbReference type="EMBL" id="KAK4744513.1"/>
    </source>
</evidence>
<dbReference type="GO" id="GO:0003729">
    <property type="term" value="F:mRNA binding"/>
    <property type="evidence" value="ECO:0007669"/>
    <property type="project" value="TreeGrafter"/>
</dbReference>
<dbReference type="PANTHER" id="PTHR47934">
    <property type="entry name" value="PENTATRICOPEPTIDE REPEAT-CONTAINING PROTEIN PET309, MITOCHONDRIAL"/>
    <property type="match status" value="1"/>
</dbReference>
<dbReference type="PROSITE" id="PS51375">
    <property type="entry name" value="PPR"/>
    <property type="match status" value="4"/>
</dbReference>
<dbReference type="Proteomes" id="UP001345219">
    <property type="component" value="Chromosome 9"/>
</dbReference>
<feature type="repeat" description="PPR" evidence="3">
    <location>
        <begin position="333"/>
        <end position="367"/>
    </location>
</feature>
<dbReference type="PANTHER" id="PTHR47934:SF28">
    <property type="entry name" value="OS04G0488500 PROTEIN"/>
    <property type="match status" value="1"/>
</dbReference>
<dbReference type="NCBIfam" id="TIGR00756">
    <property type="entry name" value="PPR"/>
    <property type="match status" value="3"/>
</dbReference>
<comment type="similarity">
    <text evidence="1">Belongs to the PPR family. P subfamily.</text>
</comment>